<dbReference type="EMBL" id="CP044066">
    <property type="protein sequence ID" value="QET03937.1"/>
    <property type="molecule type" value="Genomic_DNA"/>
</dbReference>
<dbReference type="RefSeq" id="WP_150374002.1">
    <property type="nucleotide sequence ID" value="NZ_CP044066.1"/>
</dbReference>
<evidence type="ECO:0000313" key="1">
    <source>
        <dbReference type="EMBL" id="QET03937.1"/>
    </source>
</evidence>
<gene>
    <name evidence="1" type="ORF">FOB72_17390</name>
</gene>
<reference evidence="1 2" key="1">
    <citation type="submission" date="2019-09" db="EMBL/GenBank/DDBJ databases">
        <title>FDA dAtabase for Regulatory Grade micrObial Sequences (FDA-ARGOS): Supporting development and validation of Infectious Disease Dx tests.</title>
        <authorList>
            <person name="Sciortino C."/>
            <person name="Tallon L."/>
            <person name="Sadzewicz L."/>
            <person name="Vavikolanu K."/>
            <person name="Mehta A."/>
            <person name="Aluvathingal J."/>
            <person name="Nadendla S."/>
            <person name="Nandy P."/>
            <person name="Geyer C."/>
            <person name="Yan Y."/>
            <person name="Sichtig H."/>
        </authorList>
    </citation>
    <scope>NUCLEOTIDE SEQUENCE [LARGE SCALE GENOMIC DNA]</scope>
    <source>
        <strain evidence="1 2">FDAARGOS_664</strain>
        <plasmid evidence="1 2">unnamed1</plasmid>
    </source>
</reference>
<evidence type="ECO:0008006" key="3">
    <source>
        <dbReference type="Google" id="ProtNLM"/>
    </source>
</evidence>
<accession>A0A5P2H6X8</accession>
<name>A0A5P2H6X8_9BURK</name>
<geneLocation type="plasmid" evidence="1">
    <name>unnamed1</name>
</geneLocation>
<organism evidence="1 2">
    <name type="scientific">Cupriavidus pauculus</name>
    <dbReference type="NCBI Taxonomy" id="82633"/>
    <lineage>
        <taxon>Bacteria</taxon>
        <taxon>Pseudomonadati</taxon>
        <taxon>Pseudomonadota</taxon>
        <taxon>Betaproteobacteria</taxon>
        <taxon>Burkholderiales</taxon>
        <taxon>Burkholderiaceae</taxon>
        <taxon>Cupriavidus</taxon>
    </lineage>
</organism>
<keyword evidence="1" id="KW-0614">Plasmid</keyword>
<sequence length="60" mass="6363">MQGAVYIPPQPGLPYLAVVLSADGGSMMCAAPVPSFQEGEKYVKNIIIKLSELGKGLLDR</sequence>
<dbReference type="AlphaFoldDB" id="A0A5P2H6X8"/>
<protein>
    <recommendedName>
        <fullName evidence="3">IclR-ED domain-containing protein</fullName>
    </recommendedName>
</protein>
<dbReference type="Proteomes" id="UP000322822">
    <property type="component" value="Plasmid unnamed1"/>
</dbReference>
<proteinExistence type="predicted"/>
<evidence type="ECO:0000313" key="2">
    <source>
        <dbReference type="Proteomes" id="UP000322822"/>
    </source>
</evidence>